<dbReference type="AlphaFoldDB" id="A0AAD4HKT2"/>
<feature type="transmembrane region" description="Helical" evidence="1">
    <location>
        <begin position="6"/>
        <end position="34"/>
    </location>
</feature>
<evidence type="ECO:0000313" key="2">
    <source>
        <dbReference type="EMBL" id="KAG1900162.1"/>
    </source>
</evidence>
<dbReference type="GeneID" id="64656053"/>
<proteinExistence type="predicted"/>
<comment type="caution">
    <text evidence="2">The sequence shown here is derived from an EMBL/GenBank/DDBJ whole genome shotgun (WGS) entry which is preliminary data.</text>
</comment>
<reference evidence="2" key="1">
    <citation type="journal article" date="2020" name="New Phytol.">
        <title>Comparative genomics reveals dynamic genome evolution in host specialist ectomycorrhizal fungi.</title>
        <authorList>
            <person name="Lofgren L.A."/>
            <person name="Nguyen N.H."/>
            <person name="Vilgalys R."/>
            <person name="Ruytinx J."/>
            <person name="Liao H.L."/>
            <person name="Branco S."/>
            <person name="Kuo A."/>
            <person name="LaButti K."/>
            <person name="Lipzen A."/>
            <person name="Andreopoulos W."/>
            <person name="Pangilinan J."/>
            <person name="Riley R."/>
            <person name="Hundley H."/>
            <person name="Na H."/>
            <person name="Barry K."/>
            <person name="Grigoriev I.V."/>
            <person name="Stajich J.E."/>
            <person name="Kennedy P.G."/>
        </authorList>
    </citation>
    <scope>NUCLEOTIDE SEQUENCE</scope>
    <source>
        <strain evidence="2">FC203</strain>
    </source>
</reference>
<dbReference type="PROSITE" id="PS51257">
    <property type="entry name" value="PROKAR_LIPOPROTEIN"/>
    <property type="match status" value="1"/>
</dbReference>
<evidence type="ECO:0000256" key="1">
    <source>
        <dbReference type="SAM" id="Phobius"/>
    </source>
</evidence>
<gene>
    <name evidence="2" type="ORF">F5891DRAFT_1034480</name>
</gene>
<name>A0AAD4HKT2_9AGAM</name>
<evidence type="ECO:0000313" key="3">
    <source>
        <dbReference type="Proteomes" id="UP001195769"/>
    </source>
</evidence>
<keyword evidence="1" id="KW-0472">Membrane</keyword>
<keyword evidence="1" id="KW-0812">Transmembrane</keyword>
<organism evidence="2 3">
    <name type="scientific">Suillus fuscotomentosus</name>
    <dbReference type="NCBI Taxonomy" id="1912939"/>
    <lineage>
        <taxon>Eukaryota</taxon>
        <taxon>Fungi</taxon>
        <taxon>Dikarya</taxon>
        <taxon>Basidiomycota</taxon>
        <taxon>Agaricomycotina</taxon>
        <taxon>Agaricomycetes</taxon>
        <taxon>Agaricomycetidae</taxon>
        <taxon>Boletales</taxon>
        <taxon>Suillineae</taxon>
        <taxon>Suillaceae</taxon>
        <taxon>Suillus</taxon>
    </lineage>
</organism>
<keyword evidence="3" id="KW-1185">Reference proteome</keyword>
<feature type="transmembrane region" description="Helical" evidence="1">
    <location>
        <begin position="55"/>
        <end position="72"/>
    </location>
</feature>
<dbReference type="RefSeq" id="XP_041225738.1">
    <property type="nucleotide sequence ID" value="XM_041361755.1"/>
</dbReference>
<protein>
    <submittedName>
        <fullName evidence="2">Uncharacterized protein</fullName>
    </submittedName>
</protein>
<dbReference type="Proteomes" id="UP001195769">
    <property type="component" value="Unassembled WGS sequence"/>
</dbReference>
<keyword evidence="1" id="KW-1133">Transmembrane helix</keyword>
<accession>A0AAD4HKT2</accession>
<dbReference type="EMBL" id="JABBWK010000028">
    <property type="protein sequence ID" value="KAG1900162.1"/>
    <property type="molecule type" value="Genomic_DNA"/>
</dbReference>
<sequence length="73" mass="8060">MTRWYVIFGFCTVHSILGCSTTTFFFFCDTSLSLGGGESWLQLLCGGRMMKARPFAMYAASTISFTALLVPLV</sequence>